<dbReference type="Pfam" id="PF00083">
    <property type="entry name" value="Sugar_tr"/>
    <property type="match status" value="1"/>
</dbReference>
<dbReference type="SUPFAM" id="SSF103473">
    <property type="entry name" value="MFS general substrate transporter"/>
    <property type="match status" value="1"/>
</dbReference>
<feature type="transmembrane region" description="Helical" evidence="9">
    <location>
        <begin position="338"/>
        <end position="360"/>
    </location>
</feature>
<keyword evidence="7 9" id="KW-0472">Membrane</keyword>
<dbReference type="GO" id="GO:0016020">
    <property type="term" value="C:membrane"/>
    <property type="evidence" value="ECO:0007669"/>
    <property type="project" value="UniProtKB-SubCell"/>
</dbReference>
<dbReference type="GO" id="GO:0051119">
    <property type="term" value="F:sugar transmembrane transporter activity"/>
    <property type="evidence" value="ECO:0007669"/>
    <property type="project" value="InterPro"/>
</dbReference>
<evidence type="ECO:0000256" key="4">
    <source>
        <dbReference type="ARBA" id="ARBA00022597"/>
    </source>
</evidence>
<comment type="subcellular location">
    <subcellularLocation>
        <location evidence="1">Membrane</location>
        <topology evidence="1">Multi-pass membrane protein</topology>
    </subcellularLocation>
</comment>
<evidence type="ECO:0000256" key="3">
    <source>
        <dbReference type="ARBA" id="ARBA00022448"/>
    </source>
</evidence>
<feature type="transmembrane region" description="Helical" evidence="9">
    <location>
        <begin position="190"/>
        <end position="211"/>
    </location>
</feature>
<dbReference type="AlphaFoldDB" id="A0AAV8T1P1"/>
<evidence type="ECO:0000256" key="8">
    <source>
        <dbReference type="RuleBase" id="RU003346"/>
    </source>
</evidence>
<feature type="transmembrane region" description="Helical" evidence="9">
    <location>
        <begin position="107"/>
        <end position="125"/>
    </location>
</feature>
<dbReference type="CDD" id="cd17358">
    <property type="entry name" value="MFS_GLUT6_8_Class3_like"/>
    <property type="match status" value="1"/>
</dbReference>
<name>A0AAV8T1P1_9ROSI</name>
<dbReference type="InterPro" id="IPR005828">
    <property type="entry name" value="MFS_sugar_transport-like"/>
</dbReference>
<feature type="transmembrane region" description="Helical" evidence="9">
    <location>
        <begin position="372"/>
        <end position="397"/>
    </location>
</feature>
<dbReference type="EMBL" id="JAIWQS010000007">
    <property type="protein sequence ID" value="KAJ8760676.1"/>
    <property type="molecule type" value="Genomic_DNA"/>
</dbReference>
<accession>A0AAV8T1P1</accession>
<reference evidence="11 12" key="1">
    <citation type="submission" date="2021-09" db="EMBL/GenBank/DDBJ databases">
        <title>Genomic insights and catalytic innovation underlie evolution of tropane alkaloids biosynthesis.</title>
        <authorList>
            <person name="Wang Y.-J."/>
            <person name="Tian T."/>
            <person name="Huang J.-P."/>
            <person name="Huang S.-X."/>
        </authorList>
    </citation>
    <scope>NUCLEOTIDE SEQUENCE [LARGE SCALE GENOMIC DNA]</scope>
    <source>
        <strain evidence="11">KIB-2018</strain>
        <tissue evidence="11">Leaf</tissue>
    </source>
</reference>
<evidence type="ECO:0000256" key="6">
    <source>
        <dbReference type="ARBA" id="ARBA00022989"/>
    </source>
</evidence>
<dbReference type="NCBIfam" id="TIGR00879">
    <property type="entry name" value="SP"/>
    <property type="match status" value="1"/>
</dbReference>
<proteinExistence type="inferred from homology"/>
<feature type="transmembrane region" description="Helical" evidence="9">
    <location>
        <begin position="409"/>
        <end position="428"/>
    </location>
</feature>
<dbReference type="InterPro" id="IPR036259">
    <property type="entry name" value="MFS_trans_sf"/>
</dbReference>
<keyword evidence="6 9" id="KW-1133">Transmembrane helix</keyword>
<comment type="similarity">
    <text evidence="2 8">Belongs to the major facilitator superfamily. Sugar transporter (TC 2.A.1.1) family.</text>
</comment>
<evidence type="ECO:0000256" key="7">
    <source>
        <dbReference type="ARBA" id="ARBA00023136"/>
    </source>
</evidence>
<feature type="domain" description="Major facilitator superfamily (MFS) profile" evidence="10">
    <location>
        <begin position="42"/>
        <end position="462"/>
    </location>
</feature>
<dbReference type="Proteomes" id="UP001159364">
    <property type="component" value="Linkage Group LG07"/>
</dbReference>
<feature type="transmembrane region" description="Helical" evidence="9">
    <location>
        <begin position="137"/>
        <end position="154"/>
    </location>
</feature>
<keyword evidence="3 8" id="KW-0813">Transport</keyword>
<dbReference type="PANTHER" id="PTHR48021:SF48">
    <property type="entry name" value="MAJOR FACILITATOR SUPERFAMILY (MFS) PROFILE DOMAIN-CONTAINING PROTEIN"/>
    <property type="match status" value="1"/>
</dbReference>
<organism evidence="11 12">
    <name type="scientific">Erythroxylum novogranatense</name>
    <dbReference type="NCBI Taxonomy" id="1862640"/>
    <lineage>
        <taxon>Eukaryota</taxon>
        <taxon>Viridiplantae</taxon>
        <taxon>Streptophyta</taxon>
        <taxon>Embryophyta</taxon>
        <taxon>Tracheophyta</taxon>
        <taxon>Spermatophyta</taxon>
        <taxon>Magnoliopsida</taxon>
        <taxon>eudicotyledons</taxon>
        <taxon>Gunneridae</taxon>
        <taxon>Pentapetalae</taxon>
        <taxon>rosids</taxon>
        <taxon>fabids</taxon>
        <taxon>Malpighiales</taxon>
        <taxon>Erythroxylaceae</taxon>
        <taxon>Erythroxylum</taxon>
    </lineage>
</organism>
<comment type="caution">
    <text evidence="11">The sequence shown here is derived from an EMBL/GenBank/DDBJ whole genome shotgun (WGS) entry which is preliminary data.</text>
</comment>
<dbReference type="InterPro" id="IPR020846">
    <property type="entry name" value="MFS_dom"/>
</dbReference>
<dbReference type="PROSITE" id="PS50850">
    <property type="entry name" value="MFS"/>
    <property type="match status" value="1"/>
</dbReference>
<evidence type="ECO:0000313" key="12">
    <source>
        <dbReference type="Proteomes" id="UP001159364"/>
    </source>
</evidence>
<feature type="transmembrane region" description="Helical" evidence="9">
    <location>
        <begin position="75"/>
        <end position="95"/>
    </location>
</feature>
<feature type="transmembrane region" description="Helical" evidence="9">
    <location>
        <begin position="275"/>
        <end position="299"/>
    </location>
</feature>
<dbReference type="InterPro" id="IPR044775">
    <property type="entry name" value="MFS_ERD6/Tret1-like"/>
</dbReference>
<keyword evidence="5 9" id="KW-0812">Transmembrane</keyword>
<dbReference type="InterPro" id="IPR050549">
    <property type="entry name" value="MFS_Trehalose_Transporter"/>
</dbReference>
<evidence type="ECO:0000256" key="5">
    <source>
        <dbReference type="ARBA" id="ARBA00022692"/>
    </source>
</evidence>
<dbReference type="PANTHER" id="PTHR48021">
    <property type="match status" value="1"/>
</dbReference>
<dbReference type="InterPro" id="IPR003663">
    <property type="entry name" value="Sugar/inositol_transpt"/>
</dbReference>
<evidence type="ECO:0000256" key="1">
    <source>
        <dbReference type="ARBA" id="ARBA00004141"/>
    </source>
</evidence>
<evidence type="ECO:0000259" key="10">
    <source>
        <dbReference type="PROSITE" id="PS50850"/>
    </source>
</evidence>
<evidence type="ECO:0000313" key="11">
    <source>
        <dbReference type="EMBL" id="KAJ8760676.1"/>
    </source>
</evidence>
<keyword evidence="4" id="KW-0762">Sugar transport</keyword>
<protein>
    <recommendedName>
        <fullName evidence="10">Major facilitator superfamily (MFS) profile domain-containing protein</fullName>
    </recommendedName>
</protein>
<sequence length="477" mass="51278">MAGEDMEEGLISSKSSATTTTVMVNESPSAAASSVTPMVVFSTMVAVCGSLGNGCATAYSSPAESGIIKDVGLSVAAYSLFASSLTIGGVVGSLINGKMADLFGRRYTMWIAEAFCLMGWLAIAFGKAAWLLDVGRLSTGIGLGIIFFFVPTYIAEITPEKFRGGFTACNELMICSGFSMAYFVGTMVSWRTLALIGAIPCTLHAIGVFFIPESPRWLAKLSREEEVLATLRSLRGKNAAIFEEAANITDFTEAFRGQPADGKLWDMFHPRYARILLVGIGIMLFPQIGGTSAVAYYAQSIFEKADFSSDFGQKSLAIVEIPFATASVLLTDKVGRRPLLLISASGMCLSCFIAGLAFCIQGHHLAKEITPVLVYFGILGYCVFNTIGMAGLPCVIMSEIFPINIKGRAGSLVSLISWTLSWTVAFTFNFMMEWSSAGTFLIFCLVWGSAVLFIFKLIPETKGRSLEELQASFTNVI</sequence>
<feature type="transmembrane region" description="Helical" evidence="9">
    <location>
        <begin position="434"/>
        <end position="455"/>
    </location>
</feature>
<dbReference type="FunFam" id="1.20.1250.20:FF:000043">
    <property type="entry name" value="sugar transporter ERD6-like 6"/>
    <property type="match status" value="1"/>
</dbReference>
<gene>
    <name evidence="11" type="ORF">K2173_017664</name>
</gene>
<feature type="transmembrane region" description="Helical" evidence="9">
    <location>
        <begin position="166"/>
        <end position="184"/>
    </location>
</feature>
<keyword evidence="12" id="KW-1185">Reference proteome</keyword>
<evidence type="ECO:0000256" key="2">
    <source>
        <dbReference type="ARBA" id="ARBA00010992"/>
    </source>
</evidence>
<dbReference type="PRINTS" id="PR00171">
    <property type="entry name" value="SUGRTRNSPORT"/>
</dbReference>
<evidence type="ECO:0000256" key="9">
    <source>
        <dbReference type="SAM" id="Phobius"/>
    </source>
</evidence>
<dbReference type="Gene3D" id="1.20.1250.20">
    <property type="entry name" value="MFS general substrate transporter like domains"/>
    <property type="match status" value="1"/>
</dbReference>